<dbReference type="eggNOG" id="arCOG05634">
    <property type="taxonomic scope" value="Archaea"/>
</dbReference>
<dbReference type="HOGENOM" id="CLU_120797_0_0_2"/>
<dbReference type="EMBL" id="CP002590">
    <property type="protein sequence ID" value="AEA12709.1"/>
    <property type="molecule type" value="Genomic_DNA"/>
</dbReference>
<keyword evidence="2" id="KW-1185">Reference proteome</keyword>
<dbReference type="SUPFAM" id="SSF144020">
    <property type="entry name" value="FdhE-like"/>
    <property type="match status" value="1"/>
</dbReference>
<dbReference type="Proteomes" id="UP000008138">
    <property type="component" value="Chromosome"/>
</dbReference>
<evidence type="ECO:0000313" key="1">
    <source>
        <dbReference type="EMBL" id="AEA12709.1"/>
    </source>
</evidence>
<dbReference type="GeneID" id="10360760"/>
<dbReference type="KEGG" id="tuz:TUZN_1232"/>
<reference key="2">
    <citation type="submission" date="2011-03" db="EMBL/GenBank/DDBJ databases">
        <title>Complete genome sequence of the thermoacidophilic crenarchaeon Thermoproteus uzoniensis 768-20.</title>
        <authorList>
            <person name="Mardanov A.V."/>
            <person name="Gumerov V.M."/>
            <person name="Beletsky A.V."/>
            <person name="Prokofeva M.I."/>
            <person name="Bonch-Osmolovskaya E.A."/>
            <person name="Ravin N.V."/>
            <person name="Skryabin K.G."/>
        </authorList>
    </citation>
    <scope>NUCLEOTIDE SEQUENCE</scope>
    <source>
        <strain>768-20</strain>
    </source>
</reference>
<proteinExistence type="predicted"/>
<accession>F2L0M7</accession>
<sequence>MSREAVLEAVCGGEAECREELMNAPREVESFLGSFSTFTPVVRELKAPLVEQVENLSSAELMAGDRELARLAVARRLAELYGEKFRDWAGDFCPICGRTPVLFLVKREQGPFFETAAKLAKCVCGFSWRYAWWRCPNCGAEGRENFDVLVKEGLDGVFFYRCRKCGYVHVEASGEPDEVAQYGLRILARYVAGR</sequence>
<dbReference type="AlphaFoldDB" id="F2L0M7"/>
<dbReference type="Gene3D" id="3.90.1670.10">
    <property type="entry name" value="FdhE-like domain"/>
    <property type="match status" value="1"/>
</dbReference>
<dbReference type="STRING" id="999630.TUZN_1232"/>
<dbReference type="RefSeq" id="WP_013680045.1">
    <property type="nucleotide sequence ID" value="NC_015315.1"/>
</dbReference>
<evidence type="ECO:0000313" key="2">
    <source>
        <dbReference type="Proteomes" id="UP000008138"/>
    </source>
</evidence>
<dbReference type="InterPro" id="IPR024064">
    <property type="entry name" value="FdhE-like_sf"/>
</dbReference>
<gene>
    <name evidence="1" type="ordered locus">TUZN_1232</name>
</gene>
<name>F2L0M7_THEU7</name>
<protein>
    <submittedName>
        <fullName evidence="1">Formate dehydrogenase protein fdhE</fullName>
    </submittedName>
</protein>
<organism evidence="1 2">
    <name type="scientific">Thermoproteus uzoniensis (strain 768-20)</name>
    <dbReference type="NCBI Taxonomy" id="999630"/>
    <lineage>
        <taxon>Archaea</taxon>
        <taxon>Thermoproteota</taxon>
        <taxon>Thermoprotei</taxon>
        <taxon>Thermoproteales</taxon>
        <taxon>Thermoproteaceae</taxon>
        <taxon>Thermoproteus</taxon>
    </lineage>
</organism>
<dbReference type="OrthoDB" id="9573at2157"/>
<reference evidence="1 2" key="1">
    <citation type="journal article" date="2011" name="J. Bacteriol.">
        <title>Complete genome sequence of the thermoacidophilic crenarchaeon Thermoproteus uzoniensis 768-20.</title>
        <authorList>
            <person name="Mardanov A.V."/>
            <person name="Gumerov V.M."/>
            <person name="Beletsky A.V."/>
            <person name="Prokofeva M.I."/>
            <person name="Bonch-Osmolovskaya E.A."/>
            <person name="Ravin N.V."/>
            <person name="Skryabin K.G."/>
        </authorList>
    </citation>
    <scope>NUCLEOTIDE SEQUENCE [LARGE SCALE GENOMIC DNA]</scope>
    <source>
        <strain evidence="1 2">768-20</strain>
    </source>
</reference>